<dbReference type="Proteomes" id="UP000054988">
    <property type="component" value="Unassembled WGS sequence"/>
</dbReference>
<dbReference type="AlphaFoldDB" id="A0A0W0F6H0"/>
<organism evidence="2 3">
    <name type="scientific">Moniliophthora roreri</name>
    <name type="common">Frosty pod rot fungus</name>
    <name type="synonym">Monilia roreri</name>
    <dbReference type="NCBI Taxonomy" id="221103"/>
    <lineage>
        <taxon>Eukaryota</taxon>
        <taxon>Fungi</taxon>
        <taxon>Dikarya</taxon>
        <taxon>Basidiomycota</taxon>
        <taxon>Agaricomycotina</taxon>
        <taxon>Agaricomycetes</taxon>
        <taxon>Agaricomycetidae</taxon>
        <taxon>Agaricales</taxon>
        <taxon>Marasmiineae</taxon>
        <taxon>Marasmiaceae</taxon>
        <taxon>Moniliophthora</taxon>
    </lineage>
</organism>
<proteinExistence type="predicted"/>
<protein>
    <submittedName>
        <fullName evidence="2">Uncharacterized protein</fullName>
    </submittedName>
</protein>
<evidence type="ECO:0000313" key="3">
    <source>
        <dbReference type="Proteomes" id="UP000054988"/>
    </source>
</evidence>
<dbReference type="EMBL" id="LATX01002283">
    <property type="protein sequence ID" value="KTB31896.1"/>
    <property type="molecule type" value="Genomic_DNA"/>
</dbReference>
<evidence type="ECO:0000313" key="2">
    <source>
        <dbReference type="EMBL" id="KTB31896.1"/>
    </source>
</evidence>
<name>A0A0W0F6H0_MONRR</name>
<feature type="region of interest" description="Disordered" evidence="1">
    <location>
        <begin position="1"/>
        <end position="45"/>
    </location>
</feature>
<evidence type="ECO:0000256" key="1">
    <source>
        <dbReference type="SAM" id="MobiDB-lite"/>
    </source>
</evidence>
<comment type="caution">
    <text evidence="2">The sequence shown here is derived from an EMBL/GenBank/DDBJ whole genome shotgun (WGS) entry which is preliminary data.</text>
</comment>
<gene>
    <name evidence="2" type="ORF">WG66_15527</name>
</gene>
<accession>A0A0W0F6H0</accession>
<sequence length="355" mass="40697">MSSPKKNNNLRSQRGGCIGNGSAKPRKSGGKKKPNDSEEKPKIGRKSWAEGPKLLLLLKHEALFYESQEKYYDVVEAEWTDTWGFNLTYKELPEEGKDYTPAPIESFPLEQQAAELKCRAGTSKSYREHITSWARNHFGQKKRDSDLTSEVLEVMTELMKVLPHRTSQLHMYQQMYYEDRVKEKFDVFWAQLVKAKLDSEWIREMNRFTARCLRDKEPEVKEKVLSSIQKEYDAAMEEYKNIGKWTSDAKKYRYNWKKAHLVIPPLADSLAKFFRVGVLVTMYGPMANGEISVQSVSSVIPDARTRLTLHQFNSDKLAQAHLMLGVPMAWLAPWLSSSGAEPDRAAHLNGSSQAI</sequence>
<feature type="compositionally biased region" description="Basic and acidic residues" evidence="1">
    <location>
        <begin position="33"/>
        <end position="42"/>
    </location>
</feature>
<reference evidence="2 3" key="1">
    <citation type="submission" date="2015-12" db="EMBL/GenBank/DDBJ databases">
        <title>Draft genome sequence of Moniliophthora roreri, the causal agent of frosty pod rot of cacao.</title>
        <authorList>
            <person name="Aime M.C."/>
            <person name="Diaz-Valderrama J.R."/>
            <person name="Kijpornyongpan T."/>
            <person name="Phillips-Mora W."/>
        </authorList>
    </citation>
    <scope>NUCLEOTIDE SEQUENCE [LARGE SCALE GENOMIC DNA]</scope>
    <source>
        <strain evidence="2 3">MCA 2952</strain>
    </source>
</reference>
<dbReference type="eggNOG" id="ENOG502RSDX">
    <property type="taxonomic scope" value="Eukaryota"/>
</dbReference>
<feature type="compositionally biased region" description="Polar residues" evidence="1">
    <location>
        <begin position="1"/>
        <end position="12"/>
    </location>
</feature>